<dbReference type="OrthoDB" id="293823at2759"/>
<feature type="chain" id="PRO_5017351247" description="NOT2/NOT3/NOT5 C-terminal domain-containing protein" evidence="4">
    <location>
        <begin position="20"/>
        <end position="122"/>
    </location>
</feature>
<dbReference type="GO" id="GO:0006355">
    <property type="term" value="P:regulation of DNA-templated transcription"/>
    <property type="evidence" value="ECO:0007669"/>
    <property type="project" value="InterPro"/>
</dbReference>
<sequence length="122" mass="14517">MVMIIVLLMVILCVQDTFMQYLAVKELKRQRWLYHRGYNTWFHHQGEPKVVTKDYEQGSYMYFDYHLQESSAQQAAEVKGWCPRVEHDFVFEYQYMEDGIEFGSDQGGVRSTIRVKSQRTCG</sequence>
<organism evidence="6 7">
    <name type="scientific">Chara braunii</name>
    <name type="common">Braun's stonewort</name>
    <dbReference type="NCBI Taxonomy" id="69332"/>
    <lineage>
        <taxon>Eukaryota</taxon>
        <taxon>Viridiplantae</taxon>
        <taxon>Streptophyta</taxon>
        <taxon>Charophyceae</taxon>
        <taxon>Charales</taxon>
        <taxon>Characeae</taxon>
        <taxon>Chara</taxon>
    </lineage>
</organism>
<dbReference type="InterPro" id="IPR007282">
    <property type="entry name" value="NOT2/3/5_C"/>
</dbReference>
<dbReference type="InterPro" id="IPR038635">
    <property type="entry name" value="CCR4-NOT_su2/3/5_C_sf"/>
</dbReference>
<accession>A0A388M2S5</accession>
<keyword evidence="4" id="KW-0732">Signal</keyword>
<dbReference type="PANTHER" id="PTHR23326">
    <property type="entry name" value="CCR4 NOT-RELATED"/>
    <property type="match status" value="1"/>
</dbReference>
<keyword evidence="7" id="KW-1185">Reference proteome</keyword>
<dbReference type="Pfam" id="PF04153">
    <property type="entry name" value="NOT2_3_5_C"/>
    <property type="match status" value="1"/>
</dbReference>
<dbReference type="GO" id="GO:0030015">
    <property type="term" value="C:CCR4-NOT core complex"/>
    <property type="evidence" value="ECO:0007669"/>
    <property type="project" value="InterPro"/>
</dbReference>
<dbReference type="Gene3D" id="2.30.30.1020">
    <property type="entry name" value="CCR4-NOT complex subunit 2/3/5, C-terminal domain"/>
    <property type="match status" value="1"/>
</dbReference>
<dbReference type="Proteomes" id="UP000265515">
    <property type="component" value="Unassembled WGS sequence"/>
</dbReference>
<dbReference type="InterPro" id="IPR040168">
    <property type="entry name" value="Not2/3/5"/>
</dbReference>
<evidence type="ECO:0000256" key="2">
    <source>
        <dbReference type="ARBA" id="ARBA00023015"/>
    </source>
</evidence>
<evidence type="ECO:0000259" key="5">
    <source>
        <dbReference type="Pfam" id="PF04153"/>
    </source>
</evidence>
<proteinExistence type="inferred from homology"/>
<dbReference type="EMBL" id="BFEA01000700">
    <property type="protein sequence ID" value="GBG88880.1"/>
    <property type="molecule type" value="Genomic_DNA"/>
</dbReference>
<reference evidence="6 7" key="1">
    <citation type="journal article" date="2018" name="Cell">
        <title>The Chara Genome: Secondary Complexity and Implications for Plant Terrestrialization.</title>
        <authorList>
            <person name="Nishiyama T."/>
            <person name="Sakayama H."/>
            <person name="Vries J.D."/>
            <person name="Buschmann H."/>
            <person name="Saint-Marcoux D."/>
            <person name="Ullrich K.K."/>
            <person name="Haas F.B."/>
            <person name="Vanderstraeten L."/>
            <person name="Becker D."/>
            <person name="Lang D."/>
            <person name="Vosolsobe S."/>
            <person name="Rombauts S."/>
            <person name="Wilhelmsson P.K.I."/>
            <person name="Janitza P."/>
            <person name="Kern R."/>
            <person name="Heyl A."/>
            <person name="Rumpler F."/>
            <person name="Villalobos L.I.A.C."/>
            <person name="Clay J.M."/>
            <person name="Skokan R."/>
            <person name="Toyoda A."/>
            <person name="Suzuki Y."/>
            <person name="Kagoshima H."/>
            <person name="Schijlen E."/>
            <person name="Tajeshwar N."/>
            <person name="Catarino B."/>
            <person name="Hetherington A.J."/>
            <person name="Saltykova A."/>
            <person name="Bonnot C."/>
            <person name="Breuninger H."/>
            <person name="Symeonidi A."/>
            <person name="Radhakrishnan G.V."/>
            <person name="Van Nieuwerburgh F."/>
            <person name="Deforce D."/>
            <person name="Chang C."/>
            <person name="Karol K.G."/>
            <person name="Hedrich R."/>
            <person name="Ulvskov P."/>
            <person name="Glockner G."/>
            <person name="Delwiche C.F."/>
            <person name="Petrasek J."/>
            <person name="Van de Peer Y."/>
            <person name="Friml J."/>
            <person name="Beilby M."/>
            <person name="Dolan L."/>
            <person name="Kohara Y."/>
            <person name="Sugano S."/>
            <person name="Fujiyama A."/>
            <person name="Delaux P.-M."/>
            <person name="Quint M."/>
            <person name="TheiBen G."/>
            <person name="Hagemann M."/>
            <person name="Harholt J."/>
            <person name="Dunand C."/>
            <person name="Zachgo S."/>
            <person name="Langdale J."/>
            <person name="Maumus F."/>
            <person name="Straeten D.V.D."/>
            <person name="Gould S.B."/>
            <person name="Rensing S.A."/>
        </authorList>
    </citation>
    <scope>NUCLEOTIDE SEQUENCE [LARGE SCALE GENOMIC DNA]</scope>
    <source>
        <strain evidence="6 7">S276</strain>
    </source>
</reference>
<evidence type="ECO:0000256" key="3">
    <source>
        <dbReference type="ARBA" id="ARBA00023163"/>
    </source>
</evidence>
<name>A0A388M2S5_CHABU</name>
<evidence type="ECO:0000313" key="6">
    <source>
        <dbReference type="EMBL" id="GBG88880.1"/>
    </source>
</evidence>
<feature type="domain" description="NOT2/NOT3/NOT5 C-terminal" evidence="5">
    <location>
        <begin position="15"/>
        <end position="95"/>
    </location>
</feature>
<evidence type="ECO:0000256" key="4">
    <source>
        <dbReference type="SAM" id="SignalP"/>
    </source>
</evidence>
<dbReference type="Gramene" id="GBG88880">
    <property type="protein sequence ID" value="GBG88880"/>
    <property type="gene ID" value="CBR_g48492"/>
</dbReference>
<keyword evidence="3" id="KW-0804">Transcription</keyword>
<evidence type="ECO:0000256" key="1">
    <source>
        <dbReference type="ARBA" id="ARBA00007682"/>
    </source>
</evidence>
<comment type="similarity">
    <text evidence="1">Belongs to the CNOT2/3/5 family.</text>
</comment>
<evidence type="ECO:0000313" key="7">
    <source>
        <dbReference type="Proteomes" id="UP000265515"/>
    </source>
</evidence>
<comment type="caution">
    <text evidence="6">The sequence shown here is derived from an EMBL/GenBank/DDBJ whole genome shotgun (WGS) entry which is preliminary data.</text>
</comment>
<keyword evidence="2" id="KW-0805">Transcription regulation</keyword>
<protein>
    <recommendedName>
        <fullName evidence="5">NOT2/NOT3/NOT5 C-terminal domain-containing protein</fullName>
    </recommendedName>
</protein>
<dbReference type="STRING" id="69332.A0A388M2S5"/>
<gene>
    <name evidence="6" type="ORF">CBR_g48492</name>
</gene>
<dbReference type="AlphaFoldDB" id="A0A388M2S5"/>
<feature type="signal peptide" evidence="4">
    <location>
        <begin position="1"/>
        <end position="19"/>
    </location>
</feature>